<sequence>MRSVCPAPSLYDADVDEDGLRKAWETGVPSPCPACGAGPEQSSDPGSMGTSVCYCGHPRYYDYKHLDGSCPCAAERPT</sequence>
<reference evidence="2" key="1">
    <citation type="journal article" date="2019" name="Int. J. Syst. Evol. Microbiol.">
        <title>The Global Catalogue of Microorganisms (GCM) 10K type strain sequencing project: providing services to taxonomists for standard genome sequencing and annotation.</title>
        <authorList>
            <consortium name="The Broad Institute Genomics Platform"/>
            <consortium name="The Broad Institute Genome Sequencing Center for Infectious Disease"/>
            <person name="Wu L."/>
            <person name="Ma J."/>
        </authorList>
    </citation>
    <scope>NUCLEOTIDE SEQUENCE [LARGE SCALE GENOMIC DNA]</scope>
    <source>
        <strain evidence="2">JCM 17933</strain>
    </source>
</reference>
<evidence type="ECO:0000313" key="2">
    <source>
        <dbReference type="Proteomes" id="UP001500503"/>
    </source>
</evidence>
<dbReference type="EMBL" id="BAABHF010000048">
    <property type="protein sequence ID" value="GAA4513194.1"/>
    <property type="molecule type" value="Genomic_DNA"/>
</dbReference>
<accession>A0ABP8QYD5</accession>
<evidence type="ECO:0000313" key="1">
    <source>
        <dbReference type="EMBL" id="GAA4513194.1"/>
    </source>
</evidence>
<comment type="caution">
    <text evidence="1">The sequence shown here is derived from an EMBL/GenBank/DDBJ whole genome shotgun (WGS) entry which is preliminary data.</text>
</comment>
<protein>
    <submittedName>
        <fullName evidence="1">Uncharacterized protein</fullName>
    </submittedName>
</protein>
<proteinExistence type="predicted"/>
<gene>
    <name evidence="1" type="ORF">GCM10023191_079930</name>
</gene>
<keyword evidence="2" id="KW-1185">Reference proteome</keyword>
<name>A0ABP8QYD5_9ACTN</name>
<dbReference type="Proteomes" id="UP001500503">
    <property type="component" value="Unassembled WGS sequence"/>
</dbReference>
<organism evidence="1 2">
    <name type="scientific">Actinoallomurus oryzae</name>
    <dbReference type="NCBI Taxonomy" id="502180"/>
    <lineage>
        <taxon>Bacteria</taxon>
        <taxon>Bacillati</taxon>
        <taxon>Actinomycetota</taxon>
        <taxon>Actinomycetes</taxon>
        <taxon>Streptosporangiales</taxon>
        <taxon>Thermomonosporaceae</taxon>
        <taxon>Actinoallomurus</taxon>
    </lineage>
</organism>